<keyword evidence="2" id="KW-1185">Reference proteome</keyword>
<reference evidence="1 2" key="1">
    <citation type="submission" date="2024-06" db="EMBL/GenBank/DDBJ databases">
        <title>Genomic Encyclopedia of Type Strains, Phase IV (KMG-IV): sequencing the most valuable type-strain genomes for metagenomic binning, comparative biology and taxonomic classification.</title>
        <authorList>
            <person name="Goeker M."/>
        </authorList>
    </citation>
    <scope>NUCLEOTIDE SEQUENCE [LARGE SCALE GENOMIC DNA]</scope>
    <source>
        <strain evidence="1 2">DSM 28303</strain>
    </source>
</reference>
<protein>
    <submittedName>
        <fullName evidence="1">Uncharacterized protein</fullName>
    </submittedName>
</protein>
<dbReference type="EMBL" id="JBEPLO010000050">
    <property type="protein sequence ID" value="MET3559306.1"/>
    <property type="molecule type" value="Genomic_DNA"/>
</dbReference>
<evidence type="ECO:0000313" key="1">
    <source>
        <dbReference type="EMBL" id="MET3559306.1"/>
    </source>
</evidence>
<proteinExistence type="predicted"/>
<gene>
    <name evidence="1" type="ORF">ABID29_002460</name>
</gene>
<dbReference type="Proteomes" id="UP001549122">
    <property type="component" value="Unassembled WGS sequence"/>
</dbReference>
<comment type="caution">
    <text evidence="1">The sequence shown here is derived from an EMBL/GenBank/DDBJ whole genome shotgun (WGS) entry which is preliminary data.</text>
</comment>
<organism evidence="1 2">
    <name type="scientific">Streptococcus rupicaprae</name>
    <dbReference type="NCBI Taxonomy" id="759619"/>
    <lineage>
        <taxon>Bacteria</taxon>
        <taxon>Bacillati</taxon>
        <taxon>Bacillota</taxon>
        <taxon>Bacilli</taxon>
        <taxon>Lactobacillales</taxon>
        <taxon>Streptococcaceae</taxon>
        <taxon>Streptococcus</taxon>
    </lineage>
</organism>
<evidence type="ECO:0000313" key="2">
    <source>
        <dbReference type="Proteomes" id="UP001549122"/>
    </source>
</evidence>
<dbReference type="RefSeq" id="WP_354366403.1">
    <property type="nucleotide sequence ID" value="NZ_JBEPLO010000050.1"/>
</dbReference>
<accession>A0ABV2FL67</accession>
<sequence>MKNNLQKQCNRLYARGRIVKLFKKEEKHLFTLFIRNGAGHRHVYLNFEYDTMIHDVEIYQHIILSAHLENYDTDYCTFEQHYVADQIKEDTTELASYFNDIENHSGFAYKKSFCKLYISGMIVQTRIHPEKDWAELKIQDVEGNIIKMQYSKRMRVADKKFEAGDYIYAFATPISVDKNINDEERRFENVILEDIIIVVDREIDLFTD</sequence>
<name>A0ABV2FL67_9STRE</name>